<dbReference type="GO" id="GO:0005874">
    <property type="term" value="C:microtubule"/>
    <property type="evidence" value="ECO:0007669"/>
    <property type="project" value="InterPro"/>
</dbReference>
<dbReference type="PANTHER" id="PTHR14326">
    <property type="entry name" value="TARGETING PROTEIN FOR XKLP2"/>
    <property type="match status" value="1"/>
</dbReference>
<gene>
    <name evidence="3" type="primary">TPX2_7</name>
    <name evidence="3" type="ORF">CK203_008943</name>
</gene>
<dbReference type="EMBL" id="QGNW01000018">
    <property type="protein sequence ID" value="RVX15637.1"/>
    <property type="molecule type" value="Genomic_DNA"/>
</dbReference>
<reference evidence="3 4" key="1">
    <citation type="journal article" date="2018" name="PLoS Genet.">
        <title>Population sequencing reveals clonal diversity and ancestral inbreeding in the grapevine cultivar Chardonnay.</title>
        <authorList>
            <person name="Roach M.J."/>
            <person name="Johnson D.L."/>
            <person name="Bohlmann J."/>
            <person name="van Vuuren H.J."/>
            <person name="Jones S.J."/>
            <person name="Pretorius I.S."/>
            <person name="Schmidt S.A."/>
            <person name="Borneman A.R."/>
        </authorList>
    </citation>
    <scope>NUCLEOTIDE SEQUENCE [LARGE SCALE GENOMIC DNA]</scope>
    <source>
        <strain evidence="4">cv. Chardonnay</strain>
        <tissue evidence="3">Leaf</tissue>
    </source>
</reference>
<protein>
    <submittedName>
        <fullName evidence="3">Protein TPX2</fullName>
    </submittedName>
</protein>
<evidence type="ECO:0000313" key="4">
    <source>
        <dbReference type="Proteomes" id="UP000288805"/>
    </source>
</evidence>
<dbReference type="GO" id="GO:0005819">
    <property type="term" value="C:spindle"/>
    <property type="evidence" value="ECO:0007669"/>
    <property type="project" value="InterPro"/>
</dbReference>
<name>A0A438K362_VITVI</name>
<evidence type="ECO:0000256" key="1">
    <source>
        <dbReference type="SAM" id="MobiDB-lite"/>
    </source>
</evidence>
<dbReference type="Proteomes" id="UP000288805">
    <property type="component" value="Unassembled WGS sequence"/>
</dbReference>
<feature type="domain" description="TPX2 central" evidence="2">
    <location>
        <begin position="283"/>
        <end position="449"/>
    </location>
</feature>
<organism evidence="3 4">
    <name type="scientific">Vitis vinifera</name>
    <name type="common">Grape</name>
    <dbReference type="NCBI Taxonomy" id="29760"/>
    <lineage>
        <taxon>Eukaryota</taxon>
        <taxon>Viridiplantae</taxon>
        <taxon>Streptophyta</taxon>
        <taxon>Embryophyta</taxon>
        <taxon>Tracheophyta</taxon>
        <taxon>Spermatophyta</taxon>
        <taxon>Magnoliopsida</taxon>
        <taxon>eudicotyledons</taxon>
        <taxon>Gunneridae</taxon>
        <taxon>Pentapetalae</taxon>
        <taxon>rosids</taxon>
        <taxon>Vitales</taxon>
        <taxon>Vitaceae</taxon>
        <taxon>Viteae</taxon>
        <taxon>Vitis</taxon>
    </lineage>
</organism>
<feature type="region of interest" description="Disordered" evidence="1">
    <location>
        <begin position="356"/>
        <end position="413"/>
    </location>
</feature>
<dbReference type="PANTHER" id="PTHR14326:SF15">
    <property type="entry name" value="OS06G0130200 PROTEIN"/>
    <property type="match status" value="1"/>
</dbReference>
<dbReference type="InterPro" id="IPR009675">
    <property type="entry name" value="TPX2_fam"/>
</dbReference>
<dbReference type="GO" id="GO:0060236">
    <property type="term" value="P:regulation of mitotic spindle organization"/>
    <property type="evidence" value="ECO:0007669"/>
    <property type="project" value="InterPro"/>
</dbReference>
<sequence>MGDMDEEMVDEIAEPFVAVEIDLDYEFDAVRYFDFSRDESPAEARQAELWFESAKSYPPSPFVAKLVLREDILLGNVNTSPKSKDMEIAVVPDSDSAVALGQEIFTTDANNRDCGGTITNLQSGYLQNVHSQAQESISGISVSYLDESLAQVVKGWDGDGLWEVPGLIFYNHMLNDNPKAKTKSTVKSVLPRSSTLMKPTASQLAKQNRPHQVGSFRFQTLLAQNNERGCINSSGVESQAAKRQKLEGGHLFKVADTKEQTNLVHKVPKKDATIDGNSMQARLKLTIPREPNLETAYRTQRMRSKHHTEVDQVALNVHRFKARPLNRKILEAPSLPLPKKSTPRLPEFQEFHLKTSERARQHTTGSSSSLHCNDPDKGLQKPSTNSVPENGNKDLRRPNTTDAPKQDACETVRTFKARPLNKKIFSSKGDIGVFRNSKRETTVPLEFNFQTEKRAQHNPPIELFNKKNDSQFKVPQPTCVSTKGSKENRLGFSQPENEIAYLVKDKLPQSRGVQIQCGSNGGINEINTKSGISRSLGIR</sequence>
<dbReference type="AlphaFoldDB" id="A0A438K362"/>
<evidence type="ECO:0000313" key="3">
    <source>
        <dbReference type="EMBL" id="RVX15637.1"/>
    </source>
</evidence>
<dbReference type="InterPro" id="IPR027330">
    <property type="entry name" value="TPX2_central_dom"/>
</dbReference>
<feature type="compositionally biased region" description="Polar residues" evidence="1">
    <location>
        <begin position="362"/>
        <end position="371"/>
    </location>
</feature>
<comment type="caution">
    <text evidence="3">The sequence shown here is derived from an EMBL/GenBank/DDBJ whole genome shotgun (WGS) entry which is preliminary data.</text>
</comment>
<accession>A0A438K362</accession>
<evidence type="ECO:0000259" key="2">
    <source>
        <dbReference type="Pfam" id="PF12214"/>
    </source>
</evidence>
<dbReference type="Pfam" id="PF12214">
    <property type="entry name" value="TPX2_importin"/>
    <property type="match status" value="1"/>
</dbReference>
<feature type="compositionally biased region" description="Basic and acidic residues" evidence="1">
    <location>
        <begin position="391"/>
        <end position="410"/>
    </location>
</feature>
<proteinExistence type="predicted"/>